<dbReference type="PROSITE" id="PS52035">
    <property type="entry name" value="PEPTIDASE_M14"/>
    <property type="match status" value="1"/>
</dbReference>
<comment type="caution">
    <text evidence="4">The sequence shown here is derived from an EMBL/GenBank/DDBJ whole genome shotgun (WGS) entry which is preliminary data.</text>
</comment>
<proteinExistence type="predicted"/>
<protein>
    <recommendedName>
        <fullName evidence="3">Peptidase M14 domain-containing protein</fullName>
    </recommendedName>
</protein>
<dbReference type="GO" id="GO:0008270">
    <property type="term" value="F:zinc ion binding"/>
    <property type="evidence" value="ECO:0007669"/>
    <property type="project" value="InterPro"/>
</dbReference>
<dbReference type="PANTHER" id="PTHR12756:SF11">
    <property type="entry name" value="CYTOSOLIC CARBOXYPEPTIDASE 1"/>
    <property type="match status" value="1"/>
</dbReference>
<dbReference type="OrthoDB" id="202659at2157"/>
<name>A0A2A5QXT2_9EURY</name>
<organism evidence="4 5">
    <name type="scientific">Natrinema ejinorense</name>
    <dbReference type="NCBI Taxonomy" id="373386"/>
    <lineage>
        <taxon>Archaea</taxon>
        <taxon>Methanobacteriati</taxon>
        <taxon>Methanobacteriota</taxon>
        <taxon>Stenosarchaea group</taxon>
        <taxon>Halobacteria</taxon>
        <taxon>Halobacteriales</taxon>
        <taxon>Natrialbaceae</taxon>
        <taxon>Natrinema</taxon>
    </lineage>
</organism>
<dbReference type="GO" id="GO:0006508">
    <property type="term" value="P:proteolysis"/>
    <property type="evidence" value="ECO:0007669"/>
    <property type="project" value="InterPro"/>
</dbReference>
<comment type="cofactor">
    <cofactor evidence="1">
        <name>Zn(2+)</name>
        <dbReference type="ChEBI" id="CHEBI:29105"/>
    </cofactor>
</comment>
<dbReference type="InterPro" id="IPR050821">
    <property type="entry name" value="Cytosolic_carboxypeptidase"/>
</dbReference>
<dbReference type="Proteomes" id="UP000219689">
    <property type="component" value="Unassembled WGS sequence"/>
</dbReference>
<gene>
    <name evidence="4" type="ORF">CP557_14640</name>
</gene>
<evidence type="ECO:0000256" key="2">
    <source>
        <dbReference type="SAM" id="MobiDB-lite"/>
    </source>
</evidence>
<dbReference type="InterPro" id="IPR000834">
    <property type="entry name" value="Peptidase_M14"/>
</dbReference>
<reference evidence="4 5" key="1">
    <citation type="submission" date="2017-09" db="EMBL/GenBank/DDBJ databases">
        <title>Genome sequences of Natrinema ejinorence JCM 13890T.</title>
        <authorList>
            <person name="Roh S.W."/>
            <person name="Kim Y.B."/>
            <person name="Kim J.Y."/>
        </authorList>
    </citation>
    <scope>NUCLEOTIDE SEQUENCE [LARGE SCALE GENOMIC DNA]</scope>
    <source>
        <strain evidence="4 5">JCM 13890</strain>
    </source>
</reference>
<dbReference type="Pfam" id="PF00246">
    <property type="entry name" value="Peptidase_M14"/>
    <property type="match status" value="1"/>
</dbReference>
<dbReference type="GO" id="GO:0004181">
    <property type="term" value="F:metallocarboxypeptidase activity"/>
    <property type="evidence" value="ECO:0007669"/>
    <property type="project" value="InterPro"/>
</dbReference>
<accession>A0A2A5QXT2</accession>
<keyword evidence="5" id="KW-1185">Reference proteome</keyword>
<evidence type="ECO:0000313" key="5">
    <source>
        <dbReference type="Proteomes" id="UP000219689"/>
    </source>
</evidence>
<dbReference type="PANTHER" id="PTHR12756">
    <property type="entry name" value="CYTOSOLIC CARBOXYPEPTIDASE"/>
    <property type="match status" value="1"/>
</dbReference>
<dbReference type="EMBL" id="NXNI01000001">
    <property type="protein sequence ID" value="PCR91652.1"/>
    <property type="molecule type" value="Genomic_DNA"/>
</dbReference>
<dbReference type="Gene3D" id="3.40.630.10">
    <property type="entry name" value="Zn peptidases"/>
    <property type="match status" value="1"/>
</dbReference>
<dbReference type="AlphaFoldDB" id="A0A2A5QXT2"/>
<feature type="region of interest" description="Disordered" evidence="2">
    <location>
        <begin position="1"/>
        <end position="34"/>
    </location>
</feature>
<dbReference type="RefSeq" id="WP_097380590.1">
    <property type="nucleotide sequence ID" value="NZ_NXNI01000001.1"/>
</dbReference>
<evidence type="ECO:0000256" key="1">
    <source>
        <dbReference type="ARBA" id="ARBA00001947"/>
    </source>
</evidence>
<evidence type="ECO:0000259" key="3">
    <source>
        <dbReference type="PROSITE" id="PS52035"/>
    </source>
</evidence>
<sequence length="413" mass="45010">METDTATGTPAGTVSDHETIDGSVTLRTTHPGGNGRVLEVDGDTIRLEPETRDSTQQWFYWYVDVESDVDQPLRIEFPHDEVVGPRGPAVRTATPCGGPIGNGAWSEWHWLGADHRIDATAFRYAFDADEQAQFALSFPYQRADFDAFAFEYESDPRLSVETLTTTAGGRDVPVVRLGPSDADHHVALAARHHACESTASYVLEGVLRELLESEAAGSLLETHRVHAYPFGDLDGVERGDSGKHRAPHDHNRDYVDANAIADLAPLYPTTSAIADDLRRLESPTLAIDFHCPFKWGGDINDRPFFVTEPTAASAELRGLAGRLEDVTRDRASGTEPTLTYDASPGVGLASFDGQSGLLHTFERYCSRLGAEPAVTLEVPYVGTAMDPVTPANARQFGRDLAVTFDAWAPSDTR</sequence>
<feature type="domain" description="Peptidase M14" evidence="3">
    <location>
        <begin position="138"/>
        <end position="408"/>
    </location>
</feature>
<feature type="compositionally biased region" description="Polar residues" evidence="2">
    <location>
        <begin position="1"/>
        <end position="12"/>
    </location>
</feature>
<dbReference type="SUPFAM" id="SSF53187">
    <property type="entry name" value="Zn-dependent exopeptidases"/>
    <property type="match status" value="1"/>
</dbReference>
<evidence type="ECO:0000313" key="4">
    <source>
        <dbReference type="EMBL" id="PCR91652.1"/>
    </source>
</evidence>